<accession>A0A4U3MPT8</accession>
<sequence>MGRIENAKTLYEQAVFIGTEGALDMADLALDSLEADLMLARGRVTHARYLSGEGDGDVTAFERAVDLYNSLGDTRGEAEALFWVGIYHQVVAGEDDVARPFFERARDLATDAGDRETLAYTLRHLAFASKGTPEARELLEESTRLRRELGFLPGVAANLVGLAYLARDEGRTDDAADLIAEARETAERAGARRVLQWADEFTTPPES</sequence>
<evidence type="ECO:0000313" key="1">
    <source>
        <dbReference type="EMBL" id="TKK90772.1"/>
    </source>
</evidence>
<dbReference type="Gene3D" id="1.25.40.10">
    <property type="entry name" value="Tetratricopeptide repeat domain"/>
    <property type="match status" value="1"/>
</dbReference>
<gene>
    <name evidence="1" type="ORF">FDA94_03120</name>
</gene>
<dbReference type="InterPro" id="IPR011990">
    <property type="entry name" value="TPR-like_helical_dom_sf"/>
</dbReference>
<comment type="caution">
    <text evidence="1">The sequence shown here is derived from an EMBL/GenBank/DDBJ whole genome shotgun (WGS) entry which is preliminary data.</text>
</comment>
<evidence type="ECO:0000313" key="2">
    <source>
        <dbReference type="Proteomes" id="UP000308705"/>
    </source>
</evidence>
<keyword evidence="2" id="KW-1185">Reference proteome</keyword>
<protein>
    <submittedName>
        <fullName evidence="1">Tetratricopeptide repeat protein</fullName>
    </submittedName>
</protein>
<dbReference type="EMBL" id="SZQA01000002">
    <property type="protein sequence ID" value="TKK90772.1"/>
    <property type="molecule type" value="Genomic_DNA"/>
</dbReference>
<proteinExistence type="predicted"/>
<dbReference type="SUPFAM" id="SSF48452">
    <property type="entry name" value="TPR-like"/>
    <property type="match status" value="1"/>
</dbReference>
<dbReference type="Proteomes" id="UP000308705">
    <property type="component" value="Unassembled WGS sequence"/>
</dbReference>
<reference evidence="1 2" key="1">
    <citation type="submission" date="2019-04" db="EMBL/GenBank/DDBJ databases">
        <title>Herbidospora sp. NEAU-GS14.nov., a novel actinomycete isolated from soil.</title>
        <authorList>
            <person name="Han L."/>
        </authorList>
    </citation>
    <scope>NUCLEOTIDE SEQUENCE [LARGE SCALE GENOMIC DNA]</scope>
    <source>
        <strain evidence="1 2">NEAU-GS14</strain>
    </source>
</reference>
<organism evidence="1 2">
    <name type="scientific">Herbidospora galbida</name>
    <dbReference type="NCBI Taxonomy" id="2575442"/>
    <lineage>
        <taxon>Bacteria</taxon>
        <taxon>Bacillati</taxon>
        <taxon>Actinomycetota</taxon>
        <taxon>Actinomycetes</taxon>
        <taxon>Streptosporangiales</taxon>
        <taxon>Streptosporangiaceae</taxon>
        <taxon>Herbidospora</taxon>
    </lineage>
</organism>
<dbReference type="OrthoDB" id="3373592at2"/>
<dbReference type="AlphaFoldDB" id="A0A4U3MPT8"/>
<name>A0A4U3MPT8_9ACTN</name>
<dbReference type="RefSeq" id="WP_137245514.1">
    <property type="nucleotide sequence ID" value="NZ_SZQA01000002.1"/>
</dbReference>